<sequence>MKIKIIDDLSNFVLKIDILLSTYNGAAFLDDLIRSLYGQTYTDWHLIIRDDGSVDKTPELLNGYQEKDKDRIFIIRDNKKHLGPKKSFEALLYKSNAD</sequence>
<dbReference type="PANTHER" id="PTHR22916">
    <property type="entry name" value="GLYCOSYLTRANSFERASE"/>
    <property type="match status" value="1"/>
</dbReference>
<protein>
    <submittedName>
        <fullName evidence="2">Alpha-L-Rha alpha-1,3-L-rhamnosyltransferase</fullName>
        <ecNumber evidence="2">2.4.1.-</ecNumber>
    </submittedName>
</protein>
<dbReference type="Gene3D" id="3.90.550.10">
    <property type="entry name" value="Spore Coat Polysaccharide Biosynthesis Protein SpsA, Chain A"/>
    <property type="match status" value="1"/>
</dbReference>
<evidence type="ECO:0000259" key="1">
    <source>
        <dbReference type="Pfam" id="PF00535"/>
    </source>
</evidence>
<accession>A0A3B0UL99</accession>
<gene>
    <name evidence="2" type="ORF">MNBD_BACTEROID07-589</name>
</gene>
<dbReference type="InterPro" id="IPR029044">
    <property type="entry name" value="Nucleotide-diphossugar_trans"/>
</dbReference>
<keyword evidence="2" id="KW-0808">Transferase</keyword>
<dbReference type="PANTHER" id="PTHR22916:SF3">
    <property type="entry name" value="UDP-GLCNAC:BETAGAL BETA-1,3-N-ACETYLGLUCOSAMINYLTRANSFERASE-LIKE PROTEIN 1"/>
    <property type="match status" value="1"/>
</dbReference>
<reference evidence="2" key="1">
    <citation type="submission" date="2018-06" db="EMBL/GenBank/DDBJ databases">
        <authorList>
            <person name="Zhirakovskaya E."/>
        </authorList>
    </citation>
    <scope>NUCLEOTIDE SEQUENCE</scope>
</reference>
<dbReference type="EMBL" id="UOET01000440">
    <property type="protein sequence ID" value="VAW29880.1"/>
    <property type="molecule type" value="Genomic_DNA"/>
</dbReference>
<dbReference type="AlphaFoldDB" id="A0A3B0UL99"/>
<proteinExistence type="predicted"/>
<name>A0A3B0UL99_9ZZZZ</name>
<evidence type="ECO:0000313" key="2">
    <source>
        <dbReference type="EMBL" id="VAW29880.1"/>
    </source>
</evidence>
<dbReference type="InterPro" id="IPR001173">
    <property type="entry name" value="Glyco_trans_2-like"/>
</dbReference>
<feature type="non-terminal residue" evidence="2">
    <location>
        <position position="98"/>
    </location>
</feature>
<feature type="domain" description="Glycosyltransferase 2-like" evidence="1">
    <location>
        <begin position="18"/>
        <end position="92"/>
    </location>
</feature>
<organism evidence="2">
    <name type="scientific">hydrothermal vent metagenome</name>
    <dbReference type="NCBI Taxonomy" id="652676"/>
    <lineage>
        <taxon>unclassified sequences</taxon>
        <taxon>metagenomes</taxon>
        <taxon>ecological metagenomes</taxon>
    </lineage>
</organism>
<keyword evidence="2" id="KW-0328">Glycosyltransferase</keyword>
<dbReference type="GO" id="GO:0016758">
    <property type="term" value="F:hexosyltransferase activity"/>
    <property type="evidence" value="ECO:0007669"/>
    <property type="project" value="UniProtKB-ARBA"/>
</dbReference>
<dbReference type="SUPFAM" id="SSF53448">
    <property type="entry name" value="Nucleotide-diphospho-sugar transferases"/>
    <property type="match status" value="1"/>
</dbReference>
<dbReference type="Pfam" id="PF00535">
    <property type="entry name" value="Glycos_transf_2"/>
    <property type="match status" value="1"/>
</dbReference>
<dbReference type="EC" id="2.4.1.-" evidence="2"/>